<feature type="compositionally biased region" description="Low complexity" evidence="1">
    <location>
        <begin position="50"/>
        <end position="60"/>
    </location>
</feature>
<sequence length="180" mass="19929">MLGQWTMTKPSRSDEVLDANQQLQITNQIRAQFDSMVPKRPSKPSRSESDTTTTPTSSLSNIEQDNIPELDKLRSLRSQSPVLFSAEGANMVQDEFVETQYYTELDSIDKQHHTTGSGFINVVRGEEHEKNGYGIHSSSAAAGGKLVSCFKSNPATNDWTPSPEDDQVFVSSKPNRSESC</sequence>
<feature type="region of interest" description="Disordered" evidence="1">
    <location>
        <begin position="1"/>
        <end position="20"/>
    </location>
</feature>
<comment type="caution">
    <text evidence="2">The sequence shown here is derived from an EMBL/GenBank/DDBJ whole genome shotgun (WGS) entry which is preliminary data.</text>
</comment>
<gene>
    <name evidence="2" type="ORF">D5086_0000051730</name>
</gene>
<feature type="compositionally biased region" description="Polar residues" evidence="1">
    <location>
        <begin position="1"/>
        <end position="10"/>
    </location>
</feature>
<accession>A0A4U5QTC9</accession>
<dbReference type="PANTHER" id="PTHR34686:SF1">
    <property type="entry name" value="MATERNAL EFFECT EMBRYO ARREST 59"/>
    <property type="match status" value="1"/>
</dbReference>
<dbReference type="AlphaFoldDB" id="A0A4U5QTC9"/>
<organism evidence="2">
    <name type="scientific">Populus alba</name>
    <name type="common">White poplar</name>
    <dbReference type="NCBI Taxonomy" id="43335"/>
    <lineage>
        <taxon>Eukaryota</taxon>
        <taxon>Viridiplantae</taxon>
        <taxon>Streptophyta</taxon>
        <taxon>Embryophyta</taxon>
        <taxon>Tracheophyta</taxon>
        <taxon>Spermatophyta</taxon>
        <taxon>Magnoliopsida</taxon>
        <taxon>eudicotyledons</taxon>
        <taxon>Gunneridae</taxon>
        <taxon>Pentapetalae</taxon>
        <taxon>rosids</taxon>
        <taxon>fabids</taxon>
        <taxon>Malpighiales</taxon>
        <taxon>Salicaceae</taxon>
        <taxon>Saliceae</taxon>
        <taxon>Populus</taxon>
    </lineage>
</organism>
<feature type="region of interest" description="Disordered" evidence="1">
    <location>
        <begin position="30"/>
        <end position="66"/>
    </location>
</feature>
<dbReference type="EMBL" id="RCHU01000133">
    <property type="protein sequence ID" value="TKS13679.1"/>
    <property type="molecule type" value="Genomic_DNA"/>
</dbReference>
<protein>
    <submittedName>
        <fullName evidence="2">Uncharacterized protein</fullName>
    </submittedName>
</protein>
<reference evidence="2" key="1">
    <citation type="submission" date="2018-10" db="EMBL/GenBank/DDBJ databases">
        <title>Population genomic analysis revealed the cold adaptation of white poplar.</title>
        <authorList>
            <person name="Liu Y.-J."/>
        </authorList>
    </citation>
    <scope>NUCLEOTIDE SEQUENCE [LARGE SCALE GENOMIC DNA]</scope>
    <source>
        <strain evidence="2">PAL-ZL1</strain>
    </source>
</reference>
<feature type="region of interest" description="Disordered" evidence="1">
    <location>
        <begin position="153"/>
        <end position="180"/>
    </location>
</feature>
<name>A0A4U5QTC9_POPAL</name>
<proteinExistence type="predicted"/>
<dbReference type="STRING" id="43335.A0A4U5QTC9"/>
<dbReference type="PANTHER" id="PTHR34686">
    <property type="entry name" value="MATERNAL EFFECT EMBRYO ARREST PROTEIN"/>
    <property type="match status" value="1"/>
</dbReference>
<evidence type="ECO:0000256" key="1">
    <source>
        <dbReference type="SAM" id="MobiDB-lite"/>
    </source>
</evidence>
<evidence type="ECO:0000313" key="2">
    <source>
        <dbReference type="EMBL" id="TKS13679.1"/>
    </source>
</evidence>